<keyword evidence="5" id="KW-0349">Heme</keyword>
<dbReference type="InterPro" id="IPR010582">
    <property type="entry name" value="Catalase_immune_responsive"/>
</dbReference>
<evidence type="ECO:0000256" key="5">
    <source>
        <dbReference type="ARBA" id="ARBA00022617"/>
    </source>
</evidence>
<dbReference type="EC" id="1.11.1.6" evidence="3"/>
<dbReference type="EMBL" id="JAFBEC010000005">
    <property type="protein sequence ID" value="MBM7633003.1"/>
    <property type="molecule type" value="Genomic_DNA"/>
</dbReference>
<feature type="domain" description="Catalase core" evidence="11">
    <location>
        <begin position="29"/>
        <end position="428"/>
    </location>
</feature>
<dbReference type="Pfam" id="PF00199">
    <property type="entry name" value="Catalase"/>
    <property type="match status" value="1"/>
</dbReference>
<evidence type="ECO:0000256" key="7">
    <source>
        <dbReference type="ARBA" id="ARBA00023002"/>
    </source>
</evidence>
<evidence type="ECO:0000256" key="10">
    <source>
        <dbReference type="SAM" id="MobiDB-lite"/>
    </source>
</evidence>
<dbReference type="InterPro" id="IPR011614">
    <property type="entry name" value="Catalase_core"/>
</dbReference>
<comment type="caution">
    <text evidence="12">The sequence shown here is derived from an EMBL/GenBank/DDBJ whole genome shotgun (WGS) entry which is preliminary data.</text>
</comment>
<evidence type="ECO:0000256" key="1">
    <source>
        <dbReference type="ARBA" id="ARBA00001971"/>
    </source>
</evidence>
<proteinExistence type="inferred from homology"/>
<dbReference type="Pfam" id="PF06628">
    <property type="entry name" value="Catalase-rel"/>
    <property type="match status" value="1"/>
</dbReference>
<accession>A0ABS2PC55</accession>
<evidence type="ECO:0000256" key="4">
    <source>
        <dbReference type="ARBA" id="ARBA00022559"/>
    </source>
</evidence>
<dbReference type="SUPFAM" id="SSF56634">
    <property type="entry name" value="Heme-dependent catalase-like"/>
    <property type="match status" value="1"/>
</dbReference>
<keyword evidence="8" id="KW-0408">Iron</keyword>
<dbReference type="Proteomes" id="UP000741863">
    <property type="component" value="Unassembled WGS sequence"/>
</dbReference>
<dbReference type="Gene3D" id="2.40.180.10">
    <property type="entry name" value="Catalase core domain"/>
    <property type="match status" value="1"/>
</dbReference>
<keyword evidence="13" id="KW-1185">Reference proteome</keyword>
<reference evidence="12 13" key="1">
    <citation type="submission" date="2021-01" db="EMBL/GenBank/DDBJ databases">
        <title>Genomic Encyclopedia of Type Strains, Phase IV (KMG-IV): sequencing the most valuable type-strain genomes for metagenomic binning, comparative biology and taxonomic classification.</title>
        <authorList>
            <person name="Goeker M."/>
        </authorList>
    </citation>
    <scope>NUCLEOTIDE SEQUENCE [LARGE SCALE GENOMIC DNA]</scope>
    <source>
        <strain evidence="12 13">DSM 25540</strain>
    </source>
</reference>
<keyword evidence="4 12" id="KW-0575">Peroxidase</keyword>
<evidence type="ECO:0000313" key="12">
    <source>
        <dbReference type="EMBL" id="MBM7633003.1"/>
    </source>
</evidence>
<evidence type="ECO:0000256" key="2">
    <source>
        <dbReference type="ARBA" id="ARBA00005329"/>
    </source>
</evidence>
<feature type="compositionally biased region" description="Polar residues" evidence="10">
    <location>
        <begin position="41"/>
        <end position="55"/>
    </location>
</feature>
<feature type="region of interest" description="Disordered" evidence="10">
    <location>
        <begin position="1"/>
        <end position="55"/>
    </location>
</feature>
<keyword evidence="7 12" id="KW-0560">Oxidoreductase</keyword>
<evidence type="ECO:0000256" key="9">
    <source>
        <dbReference type="ARBA" id="ARBA00023324"/>
    </source>
</evidence>
<keyword evidence="6" id="KW-0479">Metal-binding</keyword>
<dbReference type="InterPro" id="IPR018028">
    <property type="entry name" value="Catalase"/>
</dbReference>
<comment type="cofactor">
    <cofactor evidence="1">
        <name>heme</name>
        <dbReference type="ChEBI" id="CHEBI:30413"/>
    </cofactor>
</comment>
<dbReference type="PANTHER" id="PTHR11465:SF23">
    <property type="entry name" value="CATALASE-2"/>
    <property type="match status" value="1"/>
</dbReference>
<name>A0ABS2PC55_9BACL</name>
<dbReference type="InterPro" id="IPR020835">
    <property type="entry name" value="Catalase_sf"/>
</dbReference>
<evidence type="ECO:0000313" key="13">
    <source>
        <dbReference type="Proteomes" id="UP000741863"/>
    </source>
</evidence>
<dbReference type="RefSeq" id="WP_204697494.1">
    <property type="nucleotide sequence ID" value="NZ_JAFBEC010000005.1"/>
</dbReference>
<sequence length="470" mass="53204">MSDQLKKHPLKKIPVRNPDHSHHKSPSTHTKWDSDAPAKFHSQTVGRNGPTLEQDSIAHETNQDLVYEKILERPVHVKGFGAFGKFETMSSMSNYTKIPFLQTSGTIVPIAVRFSLAVSTKGTPDTSRNVRGFATKFYTKEGIFDLVFNHIPVFSVRDAIRFPEAIRALLPSPTNNLIDPTRFWAFVARAPESIHFVVRLYSDAGTVKSLRKIPGHSVNTYVWRNTRGQRHYIKYRWIPFAGEDYITSEEAEKLALRNPDYSGQDLYDTIASGQPVEYGLYVQILDPEDAHLLPFDPLDDTKVWDEEHIPLHPVGKLTLNENPTNYMEQIEKLTFSPTNLLDGAELSDDKMLQGRANIYFDSQRRRLGPEFRKVPVNAQKNWTPDNLVTSGEGRFVEGHLTRSTIKKTDDFSQAGEYYHSLNSIEKTNLVMNIAVALAGIDRSVQQTVINYLCSASTSLGNRVSEQITKL</sequence>
<dbReference type="PIRSF" id="PIRSF038928">
    <property type="entry name" value="Catalase_clade1-3"/>
    <property type="match status" value="1"/>
</dbReference>
<keyword evidence="9" id="KW-0376">Hydrogen peroxide</keyword>
<evidence type="ECO:0000259" key="11">
    <source>
        <dbReference type="SMART" id="SM01060"/>
    </source>
</evidence>
<evidence type="ECO:0000256" key="3">
    <source>
        <dbReference type="ARBA" id="ARBA00012314"/>
    </source>
</evidence>
<organism evidence="12 13">
    <name type="scientific">Geomicrobium sediminis</name>
    <dbReference type="NCBI Taxonomy" id="1347788"/>
    <lineage>
        <taxon>Bacteria</taxon>
        <taxon>Bacillati</taxon>
        <taxon>Bacillota</taxon>
        <taxon>Bacilli</taxon>
        <taxon>Bacillales</taxon>
        <taxon>Geomicrobium</taxon>
    </lineage>
</organism>
<dbReference type="PRINTS" id="PR00067">
    <property type="entry name" value="CATALASE"/>
</dbReference>
<dbReference type="SMART" id="SM01060">
    <property type="entry name" value="Catalase"/>
    <property type="match status" value="1"/>
</dbReference>
<evidence type="ECO:0000256" key="6">
    <source>
        <dbReference type="ARBA" id="ARBA00022723"/>
    </source>
</evidence>
<dbReference type="InterPro" id="IPR024711">
    <property type="entry name" value="Catalase_clade1/3"/>
</dbReference>
<evidence type="ECO:0000256" key="8">
    <source>
        <dbReference type="ARBA" id="ARBA00023004"/>
    </source>
</evidence>
<dbReference type="PANTHER" id="PTHR11465">
    <property type="entry name" value="CATALASE"/>
    <property type="match status" value="1"/>
</dbReference>
<dbReference type="PROSITE" id="PS51402">
    <property type="entry name" value="CATALASE_3"/>
    <property type="match status" value="1"/>
</dbReference>
<protein>
    <recommendedName>
        <fullName evidence="3">catalase</fullName>
        <ecNumber evidence="3">1.11.1.6</ecNumber>
    </recommendedName>
</protein>
<comment type="similarity">
    <text evidence="2">Belongs to the catalase family.</text>
</comment>
<gene>
    <name evidence="12" type="ORF">JOD17_002097</name>
</gene>
<dbReference type="GO" id="GO:0004096">
    <property type="term" value="F:catalase activity"/>
    <property type="evidence" value="ECO:0007669"/>
    <property type="project" value="UniProtKB-EC"/>
</dbReference>